<dbReference type="InterPro" id="IPR035810">
    <property type="entry name" value="PEBP_euk"/>
</dbReference>
<reference evidence="2" key="1">
    <citation type="journal article" date="2021" name="Nat. Commun.">
        <title>Genetic determinants of endophytism in the Arabidopsis root mycobiome.</title>
        <authorList>
            <person name="Mesny F."/>
            <person name="Miyauchi S."/>
            <person name="Thiergart T."/>
            <person name="Pickel B."/>
            <person name="Atanasova L."/>
            <person name="Karlsson M."/>
            <person name="Huettel B."/>
            <person name="Barry K.W."/>
            <person name="Haridas S."/>
            <person name="Chen C."/>
            <person name="Bauer D."/>
            <person name="Andreopoulos W."/>
            <person name="Pangilinan J."/>
            <person name="LaButti K."/>
            <person name="Riley R."/>
            <person name="Lipzen A."/>
            <person name="Clum A."/>
            <person name="Drula E."/>
            <person name="Henrissat B."/>
            <person name="Kohler A."/>
            <person name="Grigoriev I.V."/>
            <person name="Martin F.M."/>
            <person name="Hacquard S."/>
        </authorList>
    </citation>
    <scope>NUCLEOTIDE SEQUENCE</scope>
    <source>
        <strain evidence="2">FSSC 5 MPI-SDFR-AT-0091</strain>
    </source>
</reference>
<dbReference type="EMBL" id="JAGTJS010000030">
    <property type="protein sequence ID" value="KAH7232038.1"/>
    <property type="molecule type" value="Genomic_DNA"/>
</dbReference>
<evidence type="ECO:0000313" key="2">
    <source>
        <dbReference type="EMBL" id="KAH7232038.1"/>
    </source>
</evidence>
<dbReference type="InterPro" id="IPR008914">
    <property type="entry name" value="PEBP"/>
</dbReference>
<dbReference type="PANTHER" id="PTHR11362:SF148">
    <property type="entry name" value="CARBOXYPEPTIDASE Y INHIBITOR"/>
    <property type="match status" value="1"/>
</dbReference>
<dbReference type="GO" id="GO:0046578">
    <property type="term" value="P:regulation of Ras protein signal transduction"/>
    <property type="evidence" value="ECO:0007669"/>
    <property type="project" value="TreeGrafter"/>
</dbReference>
<dbReference type="CDD" id="cd00866">
    <property type="entry name" value="PEBP_euk"/>
    <property type="match status" value="1"/>
</dbReference>
<dbReference type="Gene3D" id="3.90.280.10">
    <property type="entry name" value="PEBP-like"/>
    <property type="match status" value="1"/>
</dbReference>
<dbReference type="Pfam" id="PF01161">
    <property type="entry name" value="PBP"/>
    <property type="match status" value="1"/>
</dbReference>
<dbReference type="SUPFAM" id="SSF49777">
    <property type="entry name" value="PEBP-like"/>
    <property type="match status" value="1"/>
</dbReference>
<comment type="caution">
    <text evidence="2">The sequence shown here is derived from an EMBL/GenBank/DDBJ whole genome shotgun (WGS) entry which is preliminary data.</text>
</comment>
<name>A0A9P9G3U6_FUSSL</name>
<feature type="chain" id="PRO_5040487236" evidence="1">
    <location>
        <begin position="23"/>
        <end position="238"/>
    </location>
</feature>
<dbReference type="Proteomes" id="UP000736672">
    <property type="component" value="Unassembled WGS sequence"/>
</dbReference>
<dbReference type="GO" id="GO:0030162">
    <property type="term" value="P:regulation of proteolysis"/>
    <property type="evidence" value="ECO:0007669"/>
    <property type="project" value="TreeGrafter"/>
</dbReference>
<accession>A0A9P9G3U6</accession>
<dbReference type="PANTHER" id="PTHR11362">
    <property type="entry name" value="PHOSPHATIDYLETHANOLAMINE-BINDING PROTEIN"/>
    <property type="match status" value="1"/>
</dbReference>
<keyword evidence="3" id="KW-1185">Reference proteome</keyword>
<dbReference type="GO" id="GO:0030414">
    <property type="term" value="F:peptidase inhibitor activity"/>
    <property type="evidence" value="ECO:0007669"/>
    <property type="project" value="TreeGrafter"/>
</dbReference>
<organism evidence="2 3">
    <name type="scientific">Fusarium solani</name>
    <name type="common">Filamentous fungus</name>
    <dbReference type="NCBI Taxonomy" id="169388"/>
    <lineage>
        <taxon>Eukaryota</taxon>
        <taxon>Fungi</taxon>
        <taxon>Dikarya</taxon>
        <taxon>Ascomycota</taxon>
        <taxon>Pezizomycotina</taxon>
        <taxon>Sordariomycetes</taxon>
        <taxon>Hypocreomycetidae</taxon>
        <taxon>Hypocreales</taxon>
        <taxon>Nectriaceae</taxon>
        <taxon>Fusarium</taxon>
        <taxon>Fusarium solani species complex</taxon>
    </lineage>
</organism>
<sequence length="238" mass="26603">MVLFSTLWKTLALLPAAGLVSADVAAEEGYLGAAAEQRMMSPPNKEMNRVHEELVRARIIPTVIDDFIPILELKVAWKHLHADLGNILHPPYLQVAPSVHLDHVGAKVPSDIMTDSSMTYVIVMTDPDAPSRQDPKWSEFCHWIRASYLAFDSVTGRRRKDLVEYTPPAPPAGTGPHRYVFLAFIPANGTRKRLHLTTPSARVRWGSDTERTGVRDWANVNGLVPFAANFIYAENKRQ</sequence>
<dbReference type="InterPro" id="IPR036610">
    <property type="entry name" value="PEBP-like_sf"/>
</dbReference>
<dbReference type="OrthoDB" id="2506647at2759"/>
<gene>
    <name evidence="2" type="ORF">B0J15DRAFT_505517</name>
</gene>
<evidence type="ECO:0000256" key="1">
    <source>
        <dbReference type="SAM" id="SignalP"/>
    </source>
</evidence>
<feature type="signal peptide" evidence="1">
    <location>
        <begin position="1"/>
        <end position="22"/>
    </location>
</feature>
<protein>
    <submittedName>
        <fullName evidence="2">Phosphatidylethanolamine-binding protein</fullName>
    </submittedName>
</protein>
<dbReference type="AlphaFoldDB" id="A0A9P9G3U6"/>
<proteinExistence type="predicted"/>
<keyword evidence="1" id="KW-0732">Signal</keyword>
<evidence type="ECO:0000313" key="3">
    <source>
        <dbReference type="Proteomes" id="UP000736672"/>
    </source>
</evidence>
<dbReference type="GO" id="GO:0005543">
    <property type="term" value="F:phospholipid binding"/>
    <property type="evidence" value="ECO:0007669"/>
    <property type="project" value="TreeGrafter"/>
</dbReference>